<dbReference type="EMBL" id="CP106735">
    <property type="protein sequence ID" value="UXX77773.1"/>
    <property type="molecule type" value="Genomic_DNA"/>
</dbReference>
<dbReference type="RefSeq" id="WP_263049520.1">
    <property type="nucleotide sequence ID" value="NZ_CP106735.1"/>
</dbReference>
<organism evidence="2 3">
    <name type="scientific">Reichenbachiella carrageenanivorans</name>
    <dbReference type="NCBI Taxonomy" id="2979869"/>
    <lineage>
        <taxon>Bacteria</taxon>
        <taxon>Pseudomonadati</taxon>
        <taxon>Bacteroidota</taxon>
        <taxon>Cytophagia</taxon>
        <taxon>Cytophagales</taxon>
        <taxon>Reichenbachiellaceae</taxon>
        <taxon>Reichenbachiella</taxon>
    </lineage>
</organism>
<evidence type="ECO:0008006" key="4">
    <source>
        <dbReference type="Google" id="ProtNLM"/>
    </source>
</evidence>
<evidence type="ECO:0000256" key="1">
    <source>
        <dbReference type="SAM" id="SignalP"/>
    </source>
</evidence>
<proteinExistence type="predicted"/>
<keyword evidence="1" id="KW-0732">Signal</keyword>
<reference evidence="2" key="1">
    <citation type="submission" date="2022-10" db="EMBL/GenBank/DDBJ databases">
        <title>Comparative genomics and taxonomic characterization of three novel marine species of genus Reichenbachiella exhibiting antioxidant and polysaccharide degradation activities.</title>
        <authorList>
            <person name="Muhammad N."/>
            <person name="Lee Y.-J."/>
            <person name="Ko J."/>
            <person name="Kim S.-G."/>
        </authorList>
    </citation>
    <scope>NUCLEOTIDE SEQUENCE</scope>
    <source>
        <strain evidence="2">Wsw4-B4</strain>
    </source>
</reference>
<dbReference type="Proteomes" id="UP001062165">
    <property type="component" value="Chromosome"/>
</dbReference>
<keyword evidence="3" id="KW-1185">Reference proteome</keyword>
<sequence>MKTLRYLPAFFVMVGLYSCGSNAGNDKSIAKLTAERDSLKMELERLAPKEFVYFIDSSESNKSAKEELCENLANSMASPTATANSFINAPEAAKKIRNWINTKRSIYTQRYFYEESDDILAFYFPLENVQELLKRIKNHPNANDIAGIRVYYGAKSGTVPDAFMIPVKKDLSDIVKVYYKEGEEIPDVVAQDPPPVLNKSLPCPNSCP</sequence>
<evidence type="ECO:0000313" key="3">
    <source>
        <dbReference type="Proteomes" id="UP001062165"/>
    </source>
</evidence>
<accession>A0ABY6CY45</accession>
<gene>
    <name evidence="2" type="ORF">N7E81_10365</name>
</gene>
<feature type="chain" id="PRO_5046250654" description="Lipoprotein" evidence="1">
    <location>
        <begin position="24"/>
        <end position="208"/>
    </location>
</feature>
<protein>
    <recommendedName>
        <fullName evidence="4">Lipoprotein</fullName>
    </recommendedName>
</protein>
<dbReference type="PROSITE" id="PS51257">
    <property type="entry name" value="PROKAR_LIPOPROTEIN"/>
    <property type="match status" value="1"/>
</dbReference>
<name>A0ABY6CY45_9BACT</name>
<feature type="signal peptide" evidence="1">
    <location>
        <begin position="1"/>
        <end position="23"/>
    </location>
</feature>
<evidence type="ECO:0000313" key="2">
    <source>
        <dbReference type="EMBL" id="UXX77773.1"/>
    </source>
</evidence>